<sequence>MEFSEEQLKKLSVLFEEKVEKELTIEEVRKFVQLDTIDDCKQYLRVMLDFFFEVFKSPEGRKAMSSLENERNIWLQTIFSKSCHFLYLLDGVGYNNGSNHLNPIIDPSVLFTIARRIYESVIAFELLFVIPSTEDEQTILYNLFMAQGLTERLNDFDEEMRSHNPQRVAEEQQNIDNCMNEIEKTELYSNLSQQTKNQIKNAFGIRYRYVFEEDNTMKRVSFEDAYKYLRIKKDLLKNTYSFFSLHGHPSYLALIQFHDAFKRESRADLTIMAPHATQCVLAFMSIFIVDYMKLVPEIKAMYDKLEEPRRFAIGMYEDAMKGEKKFQ</sequence>
<accession>A0AA37I6P7</accession>
<evidence type="ECO:0000313" key="1">
    <source>
        <dbReference type="EMBL" id="GJG32941.1"/>
    </source>
</evidence>
<name>A0AA37I6P7_XYLRU</name>
<proteinExistence type="predicted"/>
<dbReference type="EMBL" id="BPTT01000001">
    <property type="protein sequence ID" value="GJG32941.1"/>
    <property type="molecule type" value="Genomic_DNA"/>
</dbReference>
<dbReference type="GeneID" id="31500086"/>
<dbReference type="AlphaFoldDB" id="A0AA37I6P7"/>
<dbReference type="RefSeq" id="WP_013063244.1">
    <property type="nucleotide sequence ID" value="NZ_BPTT01000001.1"/>
</dbReference>
<gene>
    <name evidence="1" type="ORF">PRMUPPPA20_10500</name>
</gene>
<organism evidence="1 2">
    <name type="scientific">Xylanibacter ruminicola</name>
    <name type="common">Prevotella ruminicola</name>
    <dbReference type="NCBI Taxonomy" id="839"/>
    <lineage>
        <taxon>Bacteria</taxon>
        <taxon>Pseudomonadati</taxon>
        <taxon>Bacteroidota</taxon>
        <taxon>Bacteroidia</taxon>
        <taxon>Bacteroidales</taxon>
        <taxon>Prevotellaceae</taxon>
        <taxon>Xylanibacter</taxon>
    </lineage>
</organism>
<evidence type="ECO:0000313" key="2">
    <source>
        <dbReference type="Proteomes" id="UP000887097"/>
    </source>
</evidence>
<comment type="caution">
    <text evidence="1">The sequence shown here is derived from an EMBL/GenBank/DDBJ whole genome shotgun (WGS) entry which is preliminary data.</text>
</comment>
<protein>
    <submittedName>
        <fullName evidence="1">Uncharacterized protein</fullName>
    </submittedName>
</protein>
<dbReference type="Proteomes" id="UP000887097">
    <property type="component" value="Unassembled WGS sequence"/>
</dbReference>
<reference evidence="1" key="1">
    <citation type="submission" date="2021-08" db="EMBL/GenBank/DDBJ databases">
        <title>Prevotella lacticifex sp. nov., isolated from rumen of cow.</title>
        <authorList>
            <person name="Shinkai T."/>
            <person name="Ikeyama N."/>
            <person name="Kumagai M."/>
            <person name="Ohmori H."/>
            <person name="Sakamoto M."/>
            <person name="Ohkuma M."/>
            <person name="Mitsumori M."/>
        </authorList>
    </citation>
    <scope>NUCLEOTIDE SEQUENCE</scope>
    <source>
        <strain evidence="1">JCM 8259</strain>
    </source>
</reference>